<comment type="caution">
    <text evidence="2">The sequence shown here is derived from an EMBL/GenBank/DDBJ whole genome shotgun (WGS) entry which is preliminary data.</text>
</comment>
<dbReference type="AlphaFoldDB" id="A0A7W8ACS4"/>
<dbReference type="EMBL" id="JACHIN010000016">
    <property type="protein sequence ID" value="MBB5083299.1"/>
    <property type="molecule type" value="Genomic_DNA"/>
</dbReference>
<name>A0A7W8ACS4_9ACTN</name>
<evidence type="ECO:0000313" key="2">
    <source>
        <dbReference type="EMBL" id="MBB5083299.1"/>
    </source>
</evidence>
<feature type="transmembrane region" description="Helical" evidence="1">
    <location>
        <begin position="12"/>
        <end position="30"/>
    </location>
</feature>
<reference evidence="2 3" key="1">
    <citation type="submission" date="2020-08" db="EMBL/GenBank/DDBJ databases">
        <title>Genomic Encyclopedia of Type Strains, Phase IV (KMG-IV): sequencing the most valuable type-strain genomes for metagenomic binning, comparative biology and taxonomic classification.</title>
        <authorList>
            <person name="Goeker M."/>
        </authorList>
    </citation>
    <scope>NUCLEOTIDE SEQUENCE [LARGE SCALE GENOMIC DNA]</scope>
    <source>
        <strain evidence="2 3">DSM 45385</strain>
    </source>
</reference>
<evidence type="ECO:0000256" key="1">
    <source>
        <dbReference type="SAM" id="Phobius"/>
    </source>
</evidence>
<keyword evidence="1" id="KW-1133">Transmembrane helix</keyword>
<organism evidence="2 3">
    <name type="scientific">Nonomuraea endophytica</name>
    <dbReference type="NCBI Taxonomy" id="714136"/>
    <lineage>
        <taxon>Bacteria</taxon>
        <taxon>Bacillati</taxon>
        <taxon>Actinomycetota</taxon>
        <taxon>Actinomycetes</taxon>
        <taxon>Streptosporangiales</taxon>
        <taxon>Streptosporangiaceae</taxon>
        <taxon>Nonomuraea</taxon>
    </lineage>
</organism>
<accession>A0A7W8ACS4</accession>
<keyword evidence="1" id="KW-0812">Transmembrane</keyword>
<protein>
    <submittedName>
        <fullName evidence="2">Uncharacterized protein</fullName>
    </submittedName>
</protein>
<evidence type="ECO:0000313" key="3">
    <source>
        <dbReference type="Proteomes" id="UP000568380"/>
    </source>
</evidence>
<sequence>MRSQKPRPETLGLLVLIAVAAVITLLVEVLP</sequence>
<gene>
    <name evidence="2" type="ORF">HNR40_008802</name>
</gene>
<keyword evidence="1" id="KW-0472">Membrane</keyword>
<proteinExistence type="predicted"/>
<dbReference type="Proteomes" id="UP000568380">
    <property type="component" value="Unassembled WGS sequence"/>
</dbReference>
<keyword evidence="3" id="KW-1185">Reference proteome</keyword>